<evidence type="ECO:0000313" key="3">
    <source>
        <dbReference type="Proteomes" id="UP000076715"/>
    </source>
</evidence>
<name>A0A162ZVS9_9FLAO</name>
<dbReference type="AlphaFoldDB" id="A0A162ZVS9"/>
<evidence type="ECO:0000259" key="1">
    <source>
        <dbReference type="PROSITE" id="PS51186"/>
    </source>
</evidence>
<reference evidence="2 3" key="1">
    <citation type="submission" date="2016-01" db="EMBL/GenBank/DDBJ databases">
        <title>The draft genome sequence of Aquimarina sp. RZW4-3-2.</title>
        <authorList>
            <person name="Wang Y."/>
        </authorList>
    </citation>
    <scope>NUCLEOTIDE SEQUENCE [LARGE SCALE GENOMIC DNA]</scope>
    <source>
        <strain evidence="2 3">RZW4-3-2</strain>
    </source>
</reference>
<dbReference type="SUPFAM" id="SSF55729">
    <property type="entry name" value="Acyl-CoA N-acyltransferases (Nat)"/>
    <property type="match status" value="1"/>
</dbReference>
<comment type="caution">
    <text evidence="2">The sequence shown here is derived from an EMBL/GenBank/DDBJ whole genome shotgun (WGS) entry which is preliminary data.</text>
</comment>
<dbReference type="STRING" id="1642818.AWE51_25640"/>
<protein>
    <submittedName>
        <fullName evidence="2">Acetyltransferase</fullName>
    </submittedName>
</protein>
<keyword evidence="2" id="KW-0808">Transferase</keyword>
<proteinExistence type="predicted"/>
<sequence length="143" mass="16405">MKTEFSIEPCEKENIKKIVDGINEYNLSKVPAIADIWTRLEFVAKDENGIEIGGILAGLGYWNGLEINILWVKEEYRKKGVGTRILKHAEKIAIEKGAKISMLDTFDFQAEEFYLKNGYNPIGEMNGFPEGHRRIYFSKELTE</sequence>
<gene>
    <name evidence="2" type="ORF">AWE51_25640</name>
</gene>
<dbReference type="PROSITE" id="PS51186">
    <property type="entry name" value="GNAT"/>
    <property type="match status" value="1"/>
</dbReference>
<dbReference type="Pfam" id="PF13508">
    <property type="entry name" value="Acetyltransf_7"/>
    <property type="match status" value="1"/>
</dbReference>
<dbReference type="GO" id="GO:0016747">
    <property type="term" value="F:acyltransferase activity, transferring groups other than amino-acyl groups"/>
    <property type="evidence" value="ECO:0007669"/>
    <property type="project" value="InterPro"/>
</dbReference>
<dbReference type="InterPro" id="IPR000182">
    <property type="entry name" value="GNAT_dom"/>
</dbReference>
<dbReference type="Proteomes" id="UP000076715">
    <property type="component" value="Unassembled WGS sequence"/>
</dbReference>
<keyword evidence="3" id="KW-1185">Reference proteome</keyword>
<organism evidence="2 3">
    <name type="scientific">Aquimarina aggregata</name>
    <dbReference type="NCBI Taxonomy" id="1642818"/>
    <lineage>
        <taxon>Bacteria</taxon>
        <taxon>Pseudomonadati</taxon>
        <taxon>Bacteroidota</taxon>
        <taxon>Flavobacteriia</taxon>
        <taxon>Flavobacteriales</taxon>
        <taxon>Flavobacteriaceae</taxon>
        <taxon>Aquimarina</taxon>
    </lineage>
</organism>
<evidence type="ECO:0000313" key="2">
    <source>
        <dbReference type="EMBL" id="KZS40073.1"/>
    </source>
</evidence>
<feature type="domain" description="N-acetyltransferase" evidence="1">
    <location>
        <begin position="5"/>
        <end position="142"/>
    </location>
</feature>
<dbReference type="EMBL" id="LQRT01000023">
    <property type="protein sequence ID" value="KZS40073.1"/>
    <property type="molecule type" value="Genomic_DNA"/>
</dbReference>
<dbReference type="OrthoDB" id="9787920at2"/>
<accession>A0A162ZVS9</accession>
<dbReference type="Gene3D" id="3.40.630.30">
    <property type="match status" value="1"/>
</dbReference>
<dbReference type="CDD" id="cd04301">
    <property type="entry name" value="NAT_SF"/>
    <property type="match status" value="1"/>
</dbReference>
<dbReference type="InterPro" id="IPR016181">
    <property type="entry name" value="Acyl_CoA_acyltransferase"/>
</dbReference>